<feature type="transmembrane region" description="Helical" evidence="1">
    <location>
        <begin position="280"/>
        <end position="300"/>
    </location>
</feature>
<dbReference type="EMBL" id="SSOB01000010">
    <property type="protein sequence ID" value="THF80731.1"/>
    <property type="molecule type" value="Genomic_DNA"/>
</dbReference>
<keyword evidence="1" id="KW-0812">Transmembrane</keyword>
<comment type="caution">
    <text evidence="2">The sequence shown here is derived from an EMBL/GenBank/DDBJ whole genome shotgun (WGS) entry which is preliminary data.</text>
</comment>
<dbReference type="InterPro" id="IPR019286">
    <property type="entry name" value="DUF2339_TM"/>
</dbReference>
<feature type="transmembrane region" description="Helical" evidence="1">
    <location>
        <begin position="97"/>
        <end position="114"/>
    </location>
</feature>
<dbReference type="OrthoDB" id="2508881at2"/>
<organism evidence="2 3">
    <name type="scientific">Cohnella fermenti</name>
    <dbReference type="NCBI Taxonomy" id="2565925"/>
    <lineage>
        <taxon>Bacteria</taxon>
        <taxon>Bacillati</taxon>
        <taxon>Bacillota</taxon>
        <taxon>Bacilli</taxon>
        <taxon>Bacillales</taxon>
        <taxon>Paenibacillaceae</taxon>
        <taxon>Cohnella</taxon>
    </lineage>
</organism>
<feature type="transmembrane region" description="Helical" evidence="1">
    <location>
        <begin position="42"/>
        <end position="61"/>
    </location>
</feature>
<reference evidence="2 3" key="1">
    <citation type="submission" date="2019-04" db="EMBL/GenBank/DDBJ databases">
        <title>Cohnella sp. nov. isolated from preserved vegetables.</title>
        <authorList>
            <person name="Lin S.-Y."/>
            <person name="Hung M.-H."/>
            <person name="Young C.-C."/>
        </authorList>
    </citation>
    <scope>NUCLEOTIDE SEQUENCE [LARGE SCALE GENOMIC DNA]</scope>
    <source>
        <strain evidence="2 3">CC-MHH1044</strain>
    </source>
</reference>
<dbReference type="Proteomes" id="UP000310636">
    <property type="component" value="Unassembled WGS sequence"/>
</dbReference>
<feature type="transmembrane region" description="Helical" evidence="1">
    <location>
        <begin position="201"/>
        <end position="219"/>
    </location>
</feature>
<feature type="transmembrane region" description="Helical" evidence="1">
    <location>
        <begin position="441"/>
        <end position="460"/>
    </location>
</feature>
<dbReference type="PANTHER" id="PTHR38434">
    <property type="entry name" value="BLL2549 PROTEIN"/>
    <property type="match status" value="1"/>
</dbReference>
<keyword evidence="3" id="KW-1185">Reference proteome</keyword>
<feature type="transmembrane region" description="Helical" evidence="1">
    <location>
        <begin position="408"/>
        <end position="429"/>
    </location>
</feature>
<feature type="transmembrane region" description="Helical" evidence="1">
    <location>
        <begin position="366"/>
        <end position="388"/>
    </location>
</feature>
<evidence type="ECO:0000313" key="2">
    <source>
        <dbReference type="EMBL" id="THF80731.1"/>
    </source>
</evidence>
<feature type="transmembrane region" description="Helical" evidence="1">
    <location>
        <begin position="467"/>
        <end position="485"/>
    </location>
</feature>
<protein>
    <submittedName>
        <fullName evidence="2">DUF2339 domain-containing protein</fullName>
    </submittedName>
</protein>
<proteinExistence type="predicted"/>
<feature type="transmembrane region" description="Helical" evidence="1">
    <location>
        <begin position="73"/>
        <end position="91"/>
    </location>
</feature>
<accession>A0A4S4C4V8</accession>
<evidence type="ECO:0000256" key="1">
    <source>
        <dbReference type="SAM" id="Phobius"/>
    </source>
</evidence>
<gene>
    <name evidence="2" type="ORF">E6C55_09595</name>
</gene>
<dbReference type="PANTHER" id="PTHR38434:SF1">
    <property type="entry name" value="BLL2549 PROTEIN"/>
    <property type="match status" value="1"/>
</dbReference>
<feature type="transmembrane region" description="Helical" evidence="1">
    <location>
        <begin position="335"/>
        <end position="354"/>
    </location>
</feature>
<feature type="transmembrane region" description="Helical" evidence="1">
    <location>
        <begin position="497"/>
        <end position="515"/>
    </location>
</feature>
<keyword evidence="1" id="KW-1133">Transmembrane helix</keyword>
<feature type="transmembrane region" description="Helical" evidence="1">
    <location>
        <begin position="121"/>
        <end position="137"/>
    </location>
</feature>
<feature type="transmembrane region" description="Helical" evidence="1">
    <location>
        <begin position="143"/>
        <end position="163"/>
    </location>
</feature>
<feature type="transmembrane region" description="Helical" evidence="1">
    <location>
        <begin position="255"/>
        <end position="273"/>
    </location>
</feature>
<evidence type="ECO:0000313" key="3">
    <source>
        <dbReference type="Proteomes" id="UP000310636"/>
    </source>
</evidence>
<sequence>MNQKMLSKHWTSLLGVLLVLAAAITLFRYTIDQGWLTDTLKIGIGLLSGAGIALGGYAWVLKNRNQLVGELGIGLGTSILYATFSFAGIYYGLWTPMTVLLGMTAITVLLVLFSLRRDSRLLMNIALAGALLSPMMMRPETDQVFTLFLYLLIVNAAFFFLSIYKKWTELRVVAFFGTWTLYAVYFLAFDPGMEGLWSKPIRYAIAAFVFYLAGFLVASWKNGRCFDGANLYLSLVNGVGFGCWALLIWDGDVPYGVTLTAIGLLYAAAGLLVHRLSGSFAAYAASHAGGGALLLLIALAQLGNGWEAKPLINTYLWIGIALAAAVIGRLKNWPLGEGAAVIVWFAVGIYWFAVTWDTPRGDWFGVYVPFLNGGALAWMLLAAMGFYFSARAASGPLPDGRGQGTSHLFAILSHAVVGGLLTLQIVNVYDIYAPEAGDTAKQLALSISWGVYALLLTLWGSYRKQAVFRWFGSFILGIVALKAIFLDLSGENGLFKAGVLLALGAIAFLISWVNGRWGGASDGKPEAAELREI</sequence>
<dbReference type="AlphaFoldDB" id="A0A4S4C4V8"/>
<feature type="transmembrane region" description="Helical" evidence="1">
    <location>
        <begin position="170"/>
        <end position="189"/>
    </location>
</feature>
<feature type="transmembrane region" description="Helical" evidence="1">
    <location>
        <begin position="12"/>
        <end position="30"/>
    </location>
</feature>
<dbReference type="RefSeq" id="WP_136369570.1">
    <property type="nucleotide sequence ID" value="NZ_SSOB01000010.1"/>
</dbReference>
<dbReference type="Pfam" id="PF10101">
    <property type="entry name" value="DUF2339"/>
    <property type="match status" value="1"/>
</dbReference>
<feature type="transmembrane region" description="Helical" evidence="1">
    <location>
        <begin position="312"/>
        <end position="328"/>
    </location>
</feature>
<name>A0A4S4C4V8_9BACL</name>
<feature type="transmembrane region" description="Helical" evidence="1">
    <location>
        <begin position="231"/>
        <end position="249"/>
    </location>
</feature>
<keyword evidence="1" id="KW-0472">Membrane</keyword>